<protein>
    <submittedName>
        <fullName evidence="6">Putative transcription regulator protein, LysR</fullName>
    </submittedName>
</protein>
<keyword evidence="4" id="KW-0804">Transcription</keyword>
<sequence>MDFHAAMQAFVAVVDEGGFAPAARRAGLAPSSLTRQIDALETHLGTILLNRSTRRVSMTAAGQAYYANAVRILDDIAAANRSVSELNGPPRGILRASLPIAFARLHVTPFIPRFMQEFPGIELEILVSDEPVSLVEQRIDVAIRLGVLPPSSLVARRLAPHRRILCASPAYLARAGVPQDPSELARHACLTFTYADGERGWIYRKDGAVERLRISGPLRANHAEALKEAAVAGMGLTLLATWMIGEELAQGYLVPVLTDWHIDIGRPAGADPLVGEPGVHALFLPDRKTSPKVRAFIDFLQARFGTPPYWDRAVGS</sequence>
<dbReference type="eggNOG" id="COG0583">
    <property type="taxonomic scope" value="Bacteria"/>
</dbReference>
<dbReference type="PANTHER" id="PTHR30537">
    <property type="entry name" value="HTH-TYPE TRANSCRIPTIONAL REGULATOR"/>
    <property type="match status" value="1"/>
</dbReference>
<dbReference type="InterPro" id="IPR036388">
    <property type="entry name" value="WH-like_DNA-bd_sf"/>
</dbReference>
<dbReference type="InterPro" id="IPR000847">
    <property type="entry name" value="LysR_HTH_N"/>
</dbReference>
<keyword evidence="3" id="KW-0238">DNA-binding</keyword>
<dbReference type="InterPro" id="IPR005119">
    <property type="entry name" value="LysR_subst-bd"/>
</dbReference>
<evidence type="ECO:0000256" key="1">
    <source>
        <dbReference type="ARBA" id="ARBA00009437"/>
    </source>
</evidence>
<dbReference type="EMBL" id="AEWJ01000052">
    <property type="protein sequence ID" value="EGD57865.1"/>
    <property type="molecule type" value="Genomic_DNA"/>
</dbReference>
<evidence type="ECO:0000313" key="7">
    <source>
        <dbReference type="Proteomes" id="UP000004728"/>
    </source>
</evidence>
<dbReference type="PROSITE" id="PS50931">
    <property type="entry name" value="HTH_LYSR"/>
    <property type="match status" value="1"/>
</dbReference>
<evidence type="ECO:0000259" key="5">
    <source>
        <dbReference type="PROSITE" id="PS50931"/>
    </source>
</evidence>
<evidence type="ECO:0000313" key="6">
    <source>
        <dbReference type="EMBL" id="EGD57865.1"/>
    </source>
</evidence>
<comment type="similarity">
    <text evidence="1">Belongs to the LysR transcriptional regulatory family.</text>
</comment>
<dbReference type="HOGENOM" id="CLU_039613_16_2_5"/>
<dbReference type="Gene3D" id="1.10.10.10">
    <property type="entry name" value="Winged helix-like DNA-binding domain superfamily/Winged helix DNA-binding domain"/>
    <property type="match status" value="1"/>
</dbReference>
<dbReference type="Gene3D" id="3.40.190.290">
    <property type="match status" value="1"/>
</dbReference>
<name>F1ZBZ8_9SPHN</name>
<organism evidence="6 7">
    <name type="scientific">Novosphingobium nitrogenifigens DSM 19370</name>
    <dbReference type="NCBI Taxonomy" id="983920"/>
    <lineage>
        <taxon>Bacteria</taxon>
        <taxon>Pseudomonadati</taxon>
        <taxon>Pseudomonadota</taxon>
        <taxon>Alphaproteobacteria</taxon>
        <taxon>Sphingomonadales</taxon>
        <taxon>Sphingomonadaceae</taxon>
        <taxon>Novosphingobium</taxon>
    </lineage>
</organism>
<dbReference type="InParanoid" id="F1ZBZ8"/>
<dbReference type="GO" id="GO:0003700">
    <property type="term" value="F:DNA-binding transcription factor activity"/>
    <property type="evidence" value="ECO:0007669"/>
    <property type="project" value="InterPro"/>
</dbReference>
<dbReference type="RefSeq" id="WP_008070741.1">
    <property type="nucleotide sequence ID" value="NZ_GL876934.1"/>
</dbReference>
<dbReference type="AlphaFoldDB" id="F1ZBZ8"/>
<evidence type="ECO:0000256" key="4">
    <source>
        <dbReference type="ARBA" id="ARBA00023163"/>
    </source>
</evidence>
<comment type="caution">
    <text evidence="6">The sequence shown here is derived from an EMBL/GenBank/DDBJ whole genome shotgun (WGS) entry which is preliminary data.</text>
</comment>
<dbReference type="PANTHER" id="PTHR30537:SF5">
    <property type="entry name" value="HTH-TYPE TRANSCRIPTIONAL ACTIVATOR TTDR-RELATED"/>
    <property type="match status" value="1"/>
</dbReference>
<dbReference type="SUPFAM" id="SSF53850">
    <property type="entry name" value="Periplasmic binding protein-like II"/>
    <property type="match status" value="1"/>
</dbReference>
<dbReference type="OrthoDB" id="9786526at2"/>
<reference evidence="6 7" key="1">
    <citation type="journal article" date="2012" name="J. Bacteriol.">
        <title>Draft Genome Sequence of Novosphingobium nitrogenifigens Y88T.</title>
        <authorList>
            <person name="Strabala T.J."/>
            <person name="Macdonald L."/>
            <person name="Liu V."/>
            <person name="Smit A.M."/>
        </authorList>
    </citation>
    <scope>NUCLEOTIDE SEQUENCE [LARGE SCALE GENOMIC DNA]</scope>
    <source>
        <strain evidence="6 7">DSM 19370</strain>
    </source>
</reference>
<dbReference type="Proteomes" id="UP000004728">
    <property type="component" value="Unassembled WGS sequence"/>
</dbReference>
<dbReference type="GO" id="GO:0003677">
    <property type="term" value="F:DNA binding"/>
    <property type="evidence" value="ECO:0007669"/>
    <property type="project" value="UniProtKB-KW"/>
</dbReference>
<dbReference type="STRING" id="983920.Y88_3192"/>
<dbReference type="InterPro" id="IPR036390">
    <property type="entry name" value="WH_DNA-bd_sf"/>
</dbReference>
<dbReference type="Pfam" id="PF03466">
    <property type="entry name" value="LysR_substrate"/>
    <property type="match status" value="1"/>
</dbReference>
<dbReference type="CDD" id="cd08422">
    <property type="entry name" value="PBP2_CrgA_like"/>
    <property type="match status" value="1"/>
</dbReference>
<dbReference type="FunFam" id="1.10.10.10:FF:000001">
    <property type="entry name" value="LysR family transcriptional regulator"/>
    <property type="match status" value="1"/>
</dbReference>
<dbReference type="SUPFAM" id="SSF46785">
    <property type="entry name" value="Winged helix' DNA-binding domain"/>
    <property type="match status" value="1"/>
</dbReference>
<dbReference type="Pfam" id="PF00126">
    <property type="entry name" value="HTH_1"/>
    <property type="match status" value="1"/>
</dbReference>
<proteinExistence type="inferred from homology"/>
<accession>F1ZBZ8</accession>
<dbReference type="InterPro" id="IPR058163">
    <property type="entry name" value="LysR-type_TF_proteobact-type"/>
</dbReference>
<feature type="domain" description="HTH lysR-type" evidence="5">
    <location>
        <begin position="1"/>
        <end position="59"/>
    </location>
</feature>
<evidence type="ECO:0000256" key="3">
    <source>
        <dbReference type="ARBA" id="ARBA00023125"/>
    </source>
</evidence>
<gene>
    <name evidence="6" type="ORF">Y88_3192</name>
</gene>
<evidence type="ECO:0000256" key="2">
    <source>
        <dbReference type="ARBA" id="ARBA00023015"/>
    </source>
</evidence>
<keyword evidence="2" id="KW-0805">Transcription regulation</keyword>
<keyword evidence="7" id="KW-1185">Reference proteome</keyword>